<evidence type="ECO:0000313" key="2">
    <source>
        <dbReference type="Proteomes" id="UP000198505"/>
    </source>
</evidence>
<organism evidence="1 2">
    <name type="scientific">Vreelandella subterranea</name>
    <dbReference type="NCBI Taxonomy" id="416874"/>
    <lineage>
        <taxon>Bacteria</taxon>
        <taxon>Pseudomonadati</taxon>
        <taxon>Pseudomonadota</taxon>
        <taxon>Gammaproteobacteria</taxon>
        <taxon>Oceanospirillales</taxon>
        <taxon>Halomonadaceae</taxon>
        <taxon>Vreelandella</taxon>
    </lineage>
</organism>
<dbReference type="AlphaFoldDB" id="A0A1H9WG94"/>
<sequence length="166" mass="17683">MATSATKSPLITVEKLIIHQTQGILSLEAAREGIKGFNANCQEQPMPFDELVNVMLIAQGFGATSLTAHLKIGNPDTKKLTWTLTVETTGALKAAPKPENPPASLTPYQQALADRVLAKSVGELAKQGRKGQDLNERALNLATSLQAGFSQLNPTTCSTRPASCEQ</sequence>
<protein>
    <submittedName>
        <fullName evidence="1">Uncharacterized protein</fullName>
    </submittedName>
</protein>
<accession>A0A1H9WG94</accession>
<dbReference type="Proteomes" id="UP000198505">
    <property type="component" value="Unassembled WGS sequence"/>
</dbReference>
<evidence type="ECO:0000313" key="1">
    <source>
        <dbReference type="EMBL" id="SES32855.1"/>
    </source>
</evidence>
<dbReference type="STRING" id="416874.SAMN04487958_114100"/>
<name>A0A1H9WG94_9GAMM</name>
<gene>
    <name evidence="1" type="ORF">SAMN04487958_114100</name>
</gene>
<reference evidence="2" key="1">
    <citation type="submission" date="2016-10" db="EMBL/GenBank/DDBJ databases">
        <authorList>
            <person name="Varghese N."/>
            <person name="Submissions S."/>
        </authorList>
    </citation>
    <scope>NUCLEOTIDE SEQUENCE [LARGE SCALE GENOMIC DNA]</scope>
    <source>
        <strain evidence="2">CGMCC 1.6495</strain>
    </source>
</reference>
<proteinExistence type="predicted"/>
<dbReference type="EMBL" id="FOGS01000014">
    <property type="protein sequence ID" value="SES32855.1"/>
    <property type="molecule type" value="Genomic_DNA"/>
</dbReference>
<keyword evidence="2" id="KW-1185">Reference proteome</keyword>
<dbReference type="RefSeq" id="WP_092830706.1">
    <property type="nucleotide sequence ID" value="NZ_FOGS01000014.1"/>
</dbReference>